<dbReference type="Gene3D" id="3.40.30.10">
    <property type="entry name" value="Glutaredoxin"/>
    <property type="match status" value="1"/>
</dbReference>
<evidence type="ECO:0000259" key="8">
    <source>
        <dbReference type="PROSITE" id="PS51352"/>
    </source>
</evidence>
<feature type="transmembrane region" description="Helical" evidence="7">
    <location>
        <begin position="300"/>
        <end position="320"/>
    </location>
</feature>
<dbReference type="GO" id="GO:0015035">
    <property type="term" value="F:protein-disulfide reductase activity"/>
    <property type="evidence" value="ECO:0007669"/>
    <property type="project" value="TreeGrafter"/>
</dbReference>
<dbReference type="OrthoDB" id="9811036at2"/>
<dbReference type="InterPro" id="IPR036929">
    <property type="entry name" value="DsbDN_sf"/>
</dbReference>
<dbReference type="InterPro" id="IPR028250">
    <property type="entry name" value="DsbDN"/>
</dbReference>
<evidence type="ECO:0000256" key="2">
    <source>
        <dbReference type="ARBA" id="ARBA00022475"/>
    </source>
</evidence>
<dbReference type="InterPro" id="IPR036249">
    <property type="entry name" value="Thioredoxin-like_sf"/>
</dbReference>
<keyword evidence="6 7" id="KW-0472">Membrane</keyword>
<dbReference type="GO" id="GO:0005886">
    <property type="term" value="C:plasma membrane"/>
    <property type="evidence" value="ECO:0007669"/>
    <property type="project" value="UniProtKB-SubCell"/>
</dbReference>
<organism evidence="9 10">
    <name type="scientific">Ornithobacterium rhinotracheale</name>
    <dbReference type="NCBI Taxonomy" id="28251"/>
    <lineage>
        <taxon>Bacteria</taxon>
        <taxon>Pseudomonadati</taxon>
        <taxon>Bacteroidota</taxon>
        <taxon>Flavobacteriia</taxon>
        <taxon>Flavobacteriales</taxon>
        <taxon>Weeksellaceae</taxon>
        <taxon>Ornithobacterium</taxon>
    </lineage>
</organism>
<dbReference type="GO" id="GO:0017004">
    <property type="term" value="P:cytochrome complex assembly"/>
    <property type="evidence" value="ECO:0007669"/>
    <property type="project" value="UniProtKB-KW"/>
</dbReference>
<feature type="transmembrane region" description="Helical" evidence="7">
    <location>
        <begin position="485"/>
        <end position="505"/>
    </location>
</feature>
<evidence type="ECO:0000256" key="6">
    <source>
        <dbReference type="ARBA" id="ARBA00023136"/>
    </source>
</evidence>
<dbReference type="Proteomes" id="UP000287701">
    <property type="component" value="Chromosome"/>
</dbReference>
<gene>
    <name evidence="9" type="ORF">EQP59_01700</name>
</gene>
<keyword evidence="3 7" id="KW-0812">Transmembrane</keyword>
<dbReference type="Gene3D" id="2.60.40.1250">
    <property type="entry name" value="Thiol:disulfide interchange protein DsbD, N-terminal domain"/>
    <property type="match status" value="1"/>
</dbReference>
<comment type="subcellular location">
    <subcellularLocation>
        <location evidence="1">Cell membrane</location>
        <topology evidence="1">Multi-pass membrane protein</topology>
    </subcellularLocation>
</comment>
<evidence type="ECO:0000256" key="1">
    <source>
        <dbReference type="ARBA" id="ARBA00004651"/>
    </source>
</evidence>
<dbReference type="PANTHER" id="PTHR32234:SF0">
    <property type="entry name" value="THIOL:DISULFIDE INTERCHANGE PROTEIN DSBD"/>
    <property type="match status" value="1"/>
</dbReference>
<name>A0A3R5WYQ0_ORNRH</name>
<dbReference type="EMBL" id="CP035107">
    <property type="protein sequence ID" value="QAR30160.1"/>
    <property type="molecule type" value="Genomic_DNA"/>
</dbReference>
<keyword evidence="5 7" id="KW-1133">Transmembrane helix</keyword>
<dbReference type="Pfam" id="PF02683">
    <property type="entry name" value="DsbD_TM"/>
    <property type="match status" value="1"/>
</dbReference>
<evidence type="ECO:0000313" key="10">
    <source>
        <dbReference type="Proteomes" id="UP000287701"/>
    </source>
</evidence>
<evidence type="ECO:0000256" key="3">
    <source>
        <dbReference type="ARBA" id="ARBA00022692"/>
    </source>
</evidence>
<dbReference type="RefSeq" id="WP_128500667.1">
    <property type="nucleotide sequence ID" value="NZ_CP035107.1"/>
</dbReference>
<accession>A0A3R5WYQ0</accession>
<feature type="transmembrane region" description="Helical" evidence="7">
    <location>
        <begin position="223"/>
        <end position="244"/>
    </location>
</feature>
<dbReference type="InterPro" id="IPR003834">
    <property type="entry name" value="Cyt_c_assmbl_TM_dom"/>
</dbReference>
<dbReference type="GO" id="GO:0045454">
    <property type="term" value="P:cell redox homeostasis"/>
    <property type="evidence" value="ECO:0007669"/>
    <property type="project" value="TreeGrafter"/>
</dbReference>
<keyword evidence="4" id="KW-0201">Cytochrome c-type biogenesis</keyword>
<dbReference type="PANTHER" id="PTHR32234">
    <property type="entry name" value="THIOL:DISULFIDE INTERCHANGE PROTEIN DSBD"/>
    <property type="match status" value="1"/>
</dbReference>
<feature type="transmembrane region" description="Helical" evidence="7">
    <location>
        <begin position="265"/>
        <end position="288"/>
    </location>
</feature>
<evidence type="ECO:0000256" key="5">
    <source>
        <dbReference type="ARBA" id="ARBA00022989"/>
    </source>
</evidence>
<reference evidence="9 10" key="1">
    <citation type="submission" date="2019-01" db="EMBL/GenBank/DDBJ databases">
        <title>Whole Genome of Ornithobacterium rhinotracheale FARPER-174b.</title>
        <authorList>
            <person name="Tataje-Lavanda L.A."/>
            <person name="Montalvan A."/>
            <person name="Montesinos R."/>
            <person name="Zimic M."/>
            <person name="Fernandez-Sanchez M."/>
            <person name="Fernandez-Diaz M."/>
        </authorList>
    </citation>
    <scope>NUCLEOTIDE SEQUENCE [LARGE SCALE GENOMIC DNA]</scope>
    <source>
        <strain evidence="9 10">FARPER-174b</strain>
    </source>
</reference>
<feature type="domain" description="Thioredoxin" evidence="8">
    <location>
        <begin position="531"/>
        <end position="687"/>
    </location>
</feature>
<dbReference type="InterPro" id="IPR013766">
    <property type="entry name" value="Thioredoxin_domain"/>
</dbReference>
<evidence type="ECO:0000313" key="9">
    <source>
        <dbReference type="EMBL" id="QAR30160.1"/>
    </source>
</evidence>
<evidence type="ECO:0000256" key="7">
    <source>
        <dbReference type="SAM" id="Phobius"/>
    </source>
</evidence>
<feature type="transmembrane region" description="Helical" evidence="7">
    <location>
        <begin position="412"/>
        <end position="429"/>
    </location>
</feature>
<protein>
    <submittedName>
        <fullName evidence="9">Protein-disulfide reductase</fullName>
    </submittedName>
</protein>
<dbReference type="SUPFAM" id="SSF52833">
    <property type="entry name" value="Thioredoxin-like"/>
    <property type="match status" value="1"/>
</dbReference>
<dbReference type="Pfam" id="PF11412">
    <property type="entry name" value="DsbD_N"/>
    <property type="match status" value="1"/>
</dbReference>
<feature type="transmembrane region" description="Helical" evidence="7">
    <location>
        <begin position="376"/>
        <end position="400"/>
    </location>
</feature>
<dbReference type="PROSITE" id="PS51352">
    <property type="entry name" value="THIOREDOXIN_2"/>
    <property type="match status" value="1"/>
</dbReference>
<proteinExistence type="predicted"/>
<dbReference type="Pfam" id="PF13899">
    <property type="entry name" value="Thioredoxin_7"/>
    <property type="match status" value="1"/>
</dbReference>
<evidence type="ECO:0000256" key="4">
    <source>
        <dbReference type="ARBA" id="ARBA00022748"/>
    </source>
</evidence>
<dbReference type="AlphaFoldDB" id="A0A3R5WYQ0"/>
<sequence length="692" mass="76798">MFEFTKIRLSILFTIICGFALAQMLNPVNWKTEQKTLENGNYQLIFTATMDAGWHIYSIQHPEGGVGIPTSFDWKKNKDYELVGKIKEIGKLHDEFVPAFNEQHKFYGDKVSFVQEVKALKDTKVAVDVTFQACDDSRCIAPDYKEFSFDLKASAAPANATPETTVAENTQTESQPAAIDSALLNENAGAFTVDTLQQDKPEVTPATHKEAQKQEKKKGLFDIFILGLLGGFAALLMPCLFPMIPLTVSMFTKQSKTRGSGIFKAFVYGVSIITIYVGLGLLVTLLFGASALNEIASHPALNFAFFVIFIIFAVSFFGAFEITLPSKWINKADKNADKGGYIGIFFMALTLVLVSFSCTGPIVGTLLVESARGGQILAPAIGMFGFSFALALPFTLFAIFPSWLNSLPSSGGWLNTVKVCLGFIELAFAMKFLSNADMVLDLHWLEREIFVAAWVAIFFVMGLYLLNIFRMPLDSITDRIGTPRLLFALLSFVIVFYLLPGIWGAPLKIVDGLIPPQTYSESPMGLSGRVSSTSSEASDLPPNAHYGPHQIPSFHDLDDAFAYAKKVNKPVMLDFTGKTCANCRRVEGNVWSNPKVKEKLSNDVVLASLYVDSFEKLPEAEQVFSEEKGRKLKTLGDKWTALQIKEFKSNSQPLYIIIDPDFNRYNEPIGAELDPEKYLNWLEEGIQKFKNK</sequence>
<keyword evidence="2" id="KW-1003">Cell membrane</keyword>
<feature type="transmembrane region" description="Helical" evidence="7">
    <location>
        <begin position="341"/>
        <end position="364"/>
    </location>
</feature>
<feature type="transmembrane region" description="Helical" evidence="7">
    <location>
        <begin position="449"/>
        <end position="473"/>
    </location>
</feature>